<feature type="transmembrane region" description="Helical" evidence="1">
    <location>
        <begin position="218"/>
        <end position="240"/>
    </location>
</feature>
<dbReference type="OrthoDB" id="1439884at2"/>
<keyword evidence="1" id="KW-0812">Transmembrane</keyword>
<proteinExistence type="predicted"/>
<keyword evidence="1" id="KW-0472">Membrane</keyword>
<dbReference type="Proteomes" id="UP000256980">
    <property type="component" value="Unassembled WGS sequence"/>
</dbReference>
<dbReference type="AlphaFoldDB" id="A0A3D9HA12"/>
<name>A0A3D9HA12_9FLAO</name>
<feature type="transmembrane region" description="Helical" evidence="1">
    <location>
        <begin position="62"/>
        <end position="83"/>
    </location>
</feature>
<evidence type="ECO:0000256" key="1">
    <source>
        <dbReference type="SAM" id="Phobius"/>
    </source>
</evidence>
<protein>
    <submittedName>
        <fullName evidence="2">Uncharacterized protein</fullName>
    </submittedName>
</protein>
<organism evidence="2 3">
    <name type="scientific">Winogradskyella eximia</name>
    <dbReference type="NCBI Taxonomy" id="262006"/>
    <lineage>
        <taxon>Bacteria</taxon>
        <taxon>Pseudomonadati</taxon>
        <taxon>Bacteroidota</taxon>
        <taxon>Flavobacteriia</taxon>
        <taxon>Flavobacteriales</taxon>
        <taxon>Flavobacteriaceae</taxon>
        <taxon>Winogradskyella</taxon>
    </lineage>
</organism>
<dbReference type="RefSeq" id="WP_115815467.1">
    <property type="nucleotide sequence ID" value="NZ_QRDV01000001.1"/>
</dbReference>
<dbReference type="EMBL" id="QRDV01000001">
    <property type="protein sequence ID" value="RED46324.1"/>
    <property type="molecule type" value="Genomic_DNA"/>
</dbReference>
<sequence length="241" mass="27855">MNPNSKLRVDYSKYQVDEVSETIADALFFPLYIGKVLGTNLIIFWALLTLFCIFFLDNTFLGVLFWIITFMVSIPSILLFSIIRLFSTIKNDIDNVFKITLETTKHVYEDAGLLKQQREADLPLKATFSDVFKGVAMYVIRPSLKKVLEKRIKFFAWPLTFLIDIIFKKTVINSSAEIEVELDNEDHIVLEENTTLDKINKGGEKTTSVTFSVVKFPFRLALVIYGLLNYTLVYLLYLLFR</sequence>
<evidence type="ECO:0000313" key="2">
    <source>
        <dbReference type="EMBL" id="RED46324.1"/>
    </source>
</evidence>
<comment type="caution">
    <text evidence="2">The sequence shown here is derived from an EMBL/GenBank/DDBJ whole genome shotgun (WGS) entry which is preliminary data.</text>
</comment>
<accession>A0A3D9HA12</accession>
<keyword evidence="3" id="KW-1185">Reference proteome</keyword>
<keyword evidence="1" id="KW-1133">Transmembrane helix</keyword>
<gene>
    <name evidence="2" type="ORF">DFQ10_10193</name>
</gene>
<evidence type="ECO:0000313" key="3">
    <source>
        <dbReference type="Proteomes" id="UP000256980"/>
    </source>
</evidence>
<feature type="transmembrane region" description="Helical" evidence="1">
    <location>
        <begin position="36"/>
        <end position="56"/>
    </location>
</feature>
<reference evidence="2 3" key="1">
    <citation type="submission" date="2018-07" db="EMBL/GenBank/DDBJ databases">
        <title>Genomic Encyclopedia of Type Strains, Phase III (KMG-III): the genomes of soil and plant-associated and newly described type strains.</title>
        <authorList>
            <person name="Whitman W."/>
        </authorList>
    </citation>
    <scope>NUCLEOTIDE SEQUENCE [LARGE SCALE GENOMIC DNA]</scope>
    <source>
        <strain evidence="2 3">CECT 7946</strain>
    </source>
</reference>